<evidence type="ECO:0000256" key="5">
    <source>
        <dbReference type="ARBA" id="ARBA00022704"/>
    </source>
</evidence>
<evidence type="ECO:0000256" key="2">
    <source>
        <dbReference type="ARBA" id="ARBA00009403"/>
    </source>
</evidence>
<evidence type="ECO:0000256" key="6">
    <source>
        <dbReference type="SAM" id="SignalP"/>
    </source>
</evidence>
<reference evidence="9" key="2">
    <citation type="submission" date="2024-04" db="EMBL/GenBank/DDBJ databases">
        <authorList>
            <person name="Chen Y."/>
            <person name="Shah S."/>
            <person name="Dougan E. K."/>
            <person name="Thang M."/>
            <person name="Chan C."/>
        </authorList>
    </citation>
    <scope>NUCLEOTIDE SEQUENCE [LARGE SCALE GENOMIC DNA]</scope>
</reference>
<feature type="chain" id="PRO_5043272083" evidence="6">
    <location>
        <begin position="25"/>
        <end position="131"/>
    </location>
</feature>
<dbReference type="AlphaFoldDB" id="A0A9P1FNU6"/>
<reference evidence="8" key="1">
    <citation type="submission" date="2022-10" db="EMBL/GenBank/DDBJ databases">
        <authorList>
            <person name="Chen Y."/>
            <person name="Dougan E. K."/>
            <person name="Chan C."/>
            <person name="Rhodes N."/>
            <person name="Thang M."/>
        </authorList>
    </citation>
    <scope>NUCLEOTIDE SEQUENCE</scope>
</reference>
<comment type="similarity">
    <text evidence="2">Belongs to the cystatin family.</text>
</comment>
<evidence type="ECO:0000259" key="7">
    <source>
        <dbReference type="Pfam" id="PF00031"/>
    </source>
</evidence>
<keyword evidence="6" id="KW-0732">Signal</keyword>
<keyword evidence="11" id="KW-1185">Reference proteome</keyword>
<proteinExistence type="inferred from homology"/>
<dbReference type="Pfam" id="PF00031">
    <property type="entry name" value="Cystatin"/>
    <property type="match status" value="1"/>
</dbReference>
<dbReference type="EMBL" id="CAMXCT010000597">
    <property type="protein sequence ID" value="CAI3980932.1"/>
    <property type="molecule type" value="Genomic_DNA"/>
</dbReference>
<dbReference type="Proteomes" id="UP001152797">
    <property type="component" value="Unassembled WGS sequence"/>
</dbReference>
<dbReference type="EMBL" id="CAMXCT020000597">
    <property type="protein sequence ID" value="CAL1134307.1"/>
    <property type="molecule type" value="Genomic_DNA"/>
</dbReference>
<accession>A0A9P1FNU6</accession>
<dbReference type="GO" id="GO:0005829">
    <property type="term" value="C:cytosol"/>
    <property type="evidence" value="ECO:0007669"/>
    <property type="project" value="TreeGrafter"/>
</dbReference>
<dbReference type="EMBL" id="CAMXCT030000597">
    <property type="protein sequence ID" value="CAL4768244.1"/>
    <property type="molecule type" value="Genomic_DNA"/>
</dbReference>
<dbReference type="PANTHER" id="PTHR11414:SF21">
    <property type="entry name" value="CYSTATIN 14A, TANDEM DUPLICATE 1-RELATED"/>
    <property type="match status" value="1"/>
</dbReference>
<name>A0A9P1FNU6_9DINO</name>
<evidence type="ECO:0000256" key="1">
    <source>
        <dbReference type="ARBA" id="ARBA00004496"/>
    </source>
</evidence>
<evidence type="ECO:0000313" key="11">
    <source>
        <dbReference type="Proteomes" id="UP001152797"/>
    </source>
</evidence>
<evidence type="ECO:0000313" key="8">
    <source>
        <dbReference type="EMBL" id="CAI3980932.1"/>
    </source>
</evidence>
<keyword evidence="5" id="KW-0789">Thiol protease inhibitor</keyword>
<dbReference type="PANTHER" id="PTHR11414">
    <property type="entry name" value="CYSTATIN FAMILY MEMBER"/>
    <property type="match status" value="1"/>
</dbReference>
<dbReference type="SUPFAM" id="SSF54403">
    <property type="entry name" value="Cystatin/monellin"/>
    <property type="match status" value="1"/>
</dbReference>
<comment type="subcellular location">
    <subcellularLocation>
        <location evidence="1">Cytoplasm</location>
    </subcellularLocation>
</comment>
<gene>
    <name evidence="8" type="ORF">C1SCF055_LOCUS8773</name>
</gene>
<comment type="caution">
    <text evidence="8">The sequence shown here is derived from an EMBL/GenBank/DDBJ whole genome shotgun (WGS) entry which is preliminary data.</text>
</comment>
<evidence type="ECO:0000256" key="3">
    <source>
        <dbReference type="ARBA" id="ARBA00022490"/>
    </source>
</evidence>
<evidence type="ECO:0000313" key="9">
    <source>
        <dbReference type="EMBL" id="CAL1134307.1"/>
    </source>
</evidence>
<keyword evidence="4" id="KW-0646">Protease inhibitor</keyword>
<dbReference type="InterPro" id="IPR000010">
    <property type="entry name" value="Cystatin_dom"/>
</dbReference>
<dbReference type="GO" id="GO:0004869">
    <property type="term" value="F:cysteine-type endopeptidase inhibitor activity"/>
    <property type="evidence" value="ECO:0007669"/>
    <property type="project" value="UniProtKB-KW"/>
</dbReference>
<organism evidence="8">
    <name type="scientific">Cladocopium goreaui</name>
    <dbReference type="NCBI Taxonomy" id="2562237"/>
    <lineage>
        <taxon>Eukaryota</taxon>
        <taxon>Sar</taxon>
        <taxon>Alveolata</taxon>
        <taxon>Dinophyceae</taxon>
        <taxon>Suessiales</taxon>
        <taxon>Symbiodiniaceae</taxon>
        <taxon>Cladocopium</taxon>
    </lineage>
</organism>
<evidence type="ECO:0000313" key="10">
    <source>
        <dbReference type="EMBL" id="CAL4768244.1"/>
    </source>
</evidence>
<feature type="signal peptide" evidence="6">
    <location>
        <begin position="1"/>
        <end position="24"/>
    </location>
</feature>
<feature type="domain" description="Cystatin" evidence="7">
    <location>
        <begin position="27"/>
        <end position="106"/>
    </location>
</feature>
<protein>
    <submittedName>
        <fullName evidence="10">Cystatin-B</fullName>
    </submittedName>
</protein>
<keyword evidence="3" id="KW-0963">Cytoplasm</keyword>
<dbReference type="InterPro" id="IPR001713">
    <property type="entry name" value="Prot_inh_stefin"/>
</dbReference>
<sequence length="131" mass="14472">MAGMTGMTLMLRFLLLSLFQNASAVGGPGEIKAATQETQKLLAPLRTKVCHQAQEAGYTSEFTKFAAISERLQVVAGRNHFVKVQVAPESYIHVRIFESLPHMKKDPELVAIELDHTYDSAIDIFPAAKEL</sequence>
<dbReference type="InterPro" id="IPR046350">
    <property type="entry name" value="Cystatin_sf"/>
</dbReference>
<dbReference type="OrthoDB" id="282723at2759"/>
<evidence type="ECO:0000256" key="4">
    <source>
        <dbReference type="ARBA" id="ARBA00022690"/>
    </source>
</evidence>
<dbReference type="Gene3D" id="3.10.450.10">
    <property type="match status" value="1"/>
</dbReference>